<dbReference type="EC" id="2.7.13.3" evidence="3"/>
<accession>A0AB39HT78</accession>
<comment type="subcellular location">
    <subcellularLocation>
        <location evidence="2">Cell membrane</location>
        <topology evidence="2">Multi-pass membrane protein</topology>
    </subcellularLocation>
</comment>
<keyword evidence="9 15" id="KW-0418">Kinase</keyword>
<feature type="domain" description="Histidine kinase" evidence="14">
    <location>
        <begin position="88"/>
        <end position="292"/>
    </location>
</feature>
<keyword evidence="7" id="KW-0812">Transmembrane</keyword>
<dbReference type="SUPFAM" id="SSF47384">
    <property type="entry name" value="Homodimeric domain of signal transducing histidine kinase"/>
    <property type="match status" value="1"/>
</dbReference>
<dbReference type="GO" id="GO:0005524">
    <property type="term" value="F:ATP binding"/>
    <property type="evidence" value="ECO:0007669"/>
    <property type="project" value="UniProtKB-KW"/>
</dbReference>
<comment type="catalytic activity">
    <reaction evidence="1">
        <text>ATP + protein L-histidine = ADP + protein N-phospho-L-histidine.</text>
        <dbReference type="EC" id="2.7.13.3"/>
    </reaction>
</comment>
<evidence type="ECO:0000256" key="4">
    <source>
        <dbReference type="ARBA" id="ARBA00022475"/>
    </source>
</evidence>
<sequence>MLIALILISIAFIIQTVYLLYYKNQVKDIGNQLTFISKHHSFKFIQSQIKPKEIYQLMEVCNTFLRKQRDQNQAFIKKNEEINQTIVSLSHDIRTPLTSLDGYLQLAERSENPDEKAHYVSLAQTRIKQIITLVDELFLYTKLQNPDYHLKLESVDLVNTLKKRLFFFIDEFNQNGEEPDISLPELPVYMMGDQNALERVYENIIRNYFSHGEGTLTIQYEESQNEARLHFRNLLKQSQLINFNKIFTRFYKEDSSRSHPSSGLGLSIVKSLVEKMDGHVHADLEAINFVSV</sequence>
<dbReference type="PANTHER" id="PTHR45528">
    <property type="entry name" value="SENSOR HISTIDINE KINASE CPXA"/>
    <property type="match status" value="1"/>
</dbReference>
<evidence type="ECO:0000256" key="1">
    <source>
        <dbReference type="ARBA" id="ARBA00000085"/>
    </source>
</evidence>
<dbReference type="PANTHER" id="PTHR45528:SF1">
    <property type="entry name" value="SENSOR HISTIDINE KINASE CPXA"/>
    <property type="match status" value="1"/>
</dbReference>
<evidence type="ECO:0000256" key="11">
    <source>
        <dbReference type="ARBA" id="ARBA00022989"/>
    </source>
</evidence>
<reference evidence="15" key="1">
    <citation type="submission" date="2024-07" db="EMBL/GenBank/DDBJ databases">
        <title>Halotolerant mesophilic bacterium Ornithinibacillus sp. 4-3, sp. nov., isolated from soil.</title>
        <authorList>
            <person name="Sidarenka A.V."/>
            <person name="Guliayeva D.E."/>
            <person name="Leanovich S.I."/>
            <person name="Hileuskaya K.S."/>
            <person name="Akhremchuk A.E."/>
            <person name="Sikolenko M.A."/>
            <person name="Valentovich L.N."/>
        </authorList>
    </citation>
    <scope>NUCLEOTIDE SEQUENCE</scope>
    <source>
        <strain evidence="15">4-3</strain>
    </source>
</reference>
<dbReference type="InterPro" id="IPR036890">
    <property type="entry name" value="HATPase_C_sf"/>
</dbReference>
<evidence type="ECO:0000256" key="7">
    <source>
        <dbReference type="ARBA" id="ARBA00022692"/>
    </source>
</evidence>
<dbReference type="GO" id="GO:0005886">
    <property type="term" value="C:plasma membrane"/>
    <property type="evidence" value="ECO:0007669"/>
    <property type="project" value="UniProtKB-SubCell"/>
</dbReference>
<evidence type="ECO:0000256" key="12">
    <source>
        <dbReference type="ARBA" id="ARBA00023012"/>
    </source>
</evidence>
<name>A0AB39HT78_9BACI</name>
<dbReference type="Gene3D" id="1.10.287.130">
    <property type="match status" value="1"/>
</dbReference>
<evidence type="ECO:0000256" key="9">
    <source>
        <dbReference type="ARBA" id="ARBA00022777"/>
    </source>
</evidence>
<evidence type="ECO:0000256" key="8">
    <source>
        <dbReference type="ARBA" id="ARBA00022741"/>
    </source>
</evidence>
<keyword evidence="13" id="KW-0472">Membrane</keyword>
<dbReference type="InterPro" id="IPR036097">
    <property type="entry name" value="HisK_dim/P_sf"/>
</dbReference>
<keyword evidence="8" id="KW-0547">Nucleotide-binding</keyword>
<dbReference type="CDD" id="cd00075">
    <property type="entry name" value="HATPase"/>
    <property type="match status" value="1"/>
</dbReference>
<organism evidence="15">
    <name type="scientific">Ornithinibacillus sp. 4-3</name>
    <dbReference type="NCBI Taxonomy" id="3231488"/>
    <lineage>
        <taxon>Bacteria</taxon>
        <taxon>Bacillati</taxon>
        <taxon>Bacillota</taxon>
        <taxon>Bacilli</taxon>
        <taxon>Bacillales</taxon>
        <taxon>Bacillaceae</taxon>
        <taxon>Ornithinibacillus</taxon>
    </lineage>
</organism>
<keyword evidence="6" id="KW-0808">Transferase</keyword>
<dbReference type="PROSITE" id="PS50109">
    <property type="entry name" value="HIS_KIN"/>
    <property type="match status" value="1"/>
</dbReference>
<keyword evidence="12" id="KW-0902">Two-component regulatory system</keyword>
<dbReference type="AlphaFoldDB" id="A0AB39HT78"/>
<dbReference type="CDD" id="cd00082">
    <property type="entry name" value="HisKA"/>
    <property type="match status" value="1"/>
</dbReference>
<keyword evidence="5" id="KW-0597">Phosphoprotein</keyword>
<evidence type="ECO:0000256" key="6">
    <source>
        <dbReference type="ARBA" id="ARBA00022679"/>
    </source>
</evidence>
<dbReference type="InterPro" id="IPR050398">
    <property type="entry name" value="HssS/ArlS-like"/>
</dbReference>
<dbReference type="InterPro" id="IPR008358">
    <property type="entry name" value="Sig_transdc_His_kin/Pase_MprB"/>
</dbReference>
<dbReference type="SUPFAM" id="SSF55874">
    <property type="entry name" value="ATPase domain of HSP90 chaperone/DNA topoisomerase II/histidine kinase"/>
    <property type="match status" value="1"/>
</dbReference>
<dbReference type="Pfam" id="PF00512">
    <property type="entry name" value="HisKA"/>
    <property type="match status" value="1"/>
</dbReference>
<gene>
    <name evidence="15" type="ORF">AB4Y30_04050</name>
</gene>
<protein>
    <recommendedName>
        <fullName evidence="3">histidine kinase</fullName>
        <ecNumber evidence="3">2.7.13.3</ecNumber>
    </recommendedName>
</protein>
<evidence type="ECO:0000256" key="13">
    <source>
        <dbReference type="ARBA" id="ARBA00023136"/>
    </source>
</evidence>
<keyword evidence="10" id="KW-0067">ATP-binding</keyword>
<dbReference type="InterPro" id="IPR003661">
    <property type="entry name" value="HisK_dim/P_dom"/>
</dbReference>
<dbReference type="GO" id="GO:0000155">
    <property type="term" value="F:phosphorelay sensor kinase activity"/>
    <property type="evidence" value="ECO:0007669"/>
    <property type="project" value="InterPro"/>
</dbReference>
<proteinExistence type="predicted"/>
<dbReference type="EMBL" id="CP162599">
    <property type="protein sequence ID" value="XDK33539.1"/>
    <property type="molecule type" value="Genomic_DNA"/>
</dbReference>
<evidence type="ECO:0000256" key="3">
    <source>
        <dbReference type="ARBA" id="ARBA00012438"/>
    </source>
</evidence>
<dbReference type="Pfam" id="PF02518">
    <property type="entry name" value="HATPase_c"/>
    <property type="match status" value="1"/>
</dbReference>
<evidence type="ECO:0000256" key="2">
    <source>
        <dbReference type="ARBA" id="ARBA00004651"/>
    </source>
</evidence>
<dbReference type="Gene3D" id="3.30.565.10">
    <property type="entry name" value="Histidine kinase-like ATPase, C-terminal domain"/>
    <property type="match status" value="1"/>
</dbReference>
<dbReference type="InterPro" id="IPR003594">
    <property type="entry name" value="HATPase_dom"/>
</dbReference>
<evidence type="ECO:0000259" key="14">
    <source>
        <dbReference type="PROSITE" id="PS50109"/>
    </source>
</evidence>
<dbReference type="InterPro" id="IPR005467">
    <property type="entry name" value="His_kinase_dom"/>
</dbReference>
<evidence type="ECO:0000256" key="5">
    <source>
        <dbReference type="ARBA" id="ARBA00022553"/>
    </source>
</evidence>
<dbReference type="SMART" id="SM00388">
    <property type="entry name" value="HisKA"/>
    <property type="match status" value="1"/>
</dbReference>
<keyword evidence="11" id="KW-1133">Transmembrane helix</keyword>
<dbReference type="RefSeq" id="WP_368654217.1">
    <property type="nucleotide sequence ID" value="NZ_CP162599.1"/>
</dbReference>
<evidence type="ECO:0000256" key="10">
    <source>
        <dbReference type="ARBA" id="ARBA00022840"/>
    </source>
</evidence>
<dbReference type="PRINTS" id="PR01780">
    <property type="entry name" value="LANTIREGPROT"/>
</dbReference>
<evidence type="ECO:0000313" key="15">
    <source>
        <dbReference type="EMBL" id="XDK33539.1"/>
    </source>
</evidence>
<keyword evidence="4" id="KW-1003">Cell membrane</keyword>